<keyword evidence="3" id="KW-1185">Reference proteome</keyword>
<protein>
    <submittedName>
        <fullName evidence="2">Uncharacterized protein</fullName>
    </submittedName>
</protein>
<comment type="caution">
    <text evidence="2">The sequence shown here is derived from an EMBL/GenBank/DDBJ whole genome shotgun (WGS) entry which is preliminary data.</text>
</comment>
<dbReference type="Proteomes" id="UP000326396">
    <property type="component" value="Linkage Group LG6"/>
</dbReference>
<organism evidence="2 3">
    <name type="scientific">Mikania micrantha</name>
    <name type="common">bitter vine</name>
    <dbReference type="NCBI Taxonomy" id="192012"/>
    <lineage>
        <taxon>Eukaryota</taxon>
        <taxon>Viridiplantae</taxon>
        <taxon>Streptophyta</taxon>
        <taxon>Embryophyta</taxon>
        <taxon>Tracheophyta</taxon>
        <taxon>Spermatophyta</taxon>
        <taxon>Magnoliopsida</taxon>
        <taxon>eudicotyledons</taxon>
        <taxon>Gunneridae</taxon>
        <taxon>Pentapetalae</taxon>
        <taxon>asterids</taxon>
        <taxon>campanulids</taxon>
        <taxon>Asterales</taxon>
        <taxon>Asteraceae</taxon>
        <taxon>Asteroideae</taxon>
        <taxon>Heliantheae alliance</taxon>
        <taxon>Eupatorieae</taxon>
        <taxon>Mikania</taxon>
    </lineage>
</organism>
<evidence type="ECO:0000313" key="3">
    <source>
        <dbReference type="Proteomes" id="UP000326396"/>
    </source>
</evidence>
<sequence>MWKEVEVYRTWLHIDLEKRPCRGKTSKGILKWLGDEAEKIMKKFMSKRKSSIDQSPYKFILASSMYPTSKTLLMHFNEQKNWLNDEELYEGISTIIADVLLACFTNLPRVIRMKCHHNAIEKRGDSIRIAAQLLSKSRRILNILKARPLPNIDQDSMAYIDKWRALRKSQIPDDYASSWETQPSSASGNESIVNINLQ</sequence>
<dbReference type="EMBL" id="SZYD01000016">
    <property type="protein sequence ID" value="KAD3337640.1"/>
    <property type="molecule type" value="Genomic_DNA"/>
</dbReference>
<evidence type="ECO:0000256" key="1">
    <source>
        <dbReference type="SAM" id="MobiDB-lite"/>
    </source>
</evidence>
<proteinExistence type="predicted"/>
<gene>
    <name evidence="2" type="ORF">E3N88_33160</name>
</gene>
<accession>A0A5N6MAN0</accession>
<dbReference type="AlphaFoldDB" id="A0A5N6MAN0"/>
<evidence type="ECO:0000313" key="2">
    <source>
        <dbReference type="EMBL" id="KAD3337640.1"/>
    </source>
</evidence>
<dbReference type="PANTHER" id="PTHR35307:SF9">
    <property type="entry name" value="TRANSMEMBRANE PROTEIN"/>
    <property type="match status" value="1"/>
</dbReference>
<name>A0A5N6MAN0_9ASTR</name>
<reference evidence="2 3" key="1">
    <citation type="submission" date="2019-05" db="EMBL/GenBank/DDBJ databases">
        <title>Mikania micrantha, genome provides insights into the molecular mechanism of rapid growth.</title>
        <authorList>
            <person name="Liu B."/>
        </authorList>
    </citation>
    <scope>NUCLEOTIDE SEQUENCE [LARGE SCALE GENOMIC DNA]</scope>
    <source>
        <strain evidence="2">NLD-2019</strain>
        <tissue evidence="2">Leaf</tissue>
    </source>
</reference>
<dbReference type="PANTHER" id="PTHR35307">
    <property type="entry name" value="PROTEIN, PUTATIVE-RELATED"/>
    <property type="match status" value="1"/>
</dbReference>
<feature type="compositionally biased region" description="Polar residues" evidence="1">
    <location>
        <begin position="178"/>
        <end position="198"/>
    </location>
</feature>
<dbReference type="OrthoDB" id="1915303at2759"/>
<feature type="region of interest" description="Disordered" evidence="1">
    <location>
        <begin position="177"/>
        <end position="198"/>
    </location>
</feature>